<evidence type="ECO:0000313" key="2">
    <source>
        <dbReference type="EMBL" id="WBL35266.1"/>
    </source>
</evidence>
<proteinExistence type="predicted"/>
<dbReference type="Proteomes" id="UP001212803">
    <property type="component" value="Chromosome"/>
</dbReference>
<reference evidence="2 3" key="1">
    <citation type="journal article" date="2023" name="ISME J.">
        <title>Thermophilic Dehalococcoidia with unusual traits shed light on an unexpected past.</title>
        <authorList>
            <person name="Palmer M."/>
            <person name="Covington J.K."/>
            <person name="Zhou E.M."/>
            <person name="Thomas S.C."/>
            <person name="Habib N."/>
            <person name="Seymour C.O."/>
            <person name="Lai D."/>
            <person name="Johnston J."/>
            <person name="Hashimi A."/>
            <person name="Jiao J.Y."/>
            <person name="Muok A.R."/>
            <person name="Liu L."/>
            <person name="Xian W.D."/>
            <person name="Zhi X.Y."/>
            <person name="Li M.M."/>
            <person name="Silva L.P."/>
            <person name="Bowen B.P."/>
            <person name="Louie K."/>
            <person name="Briegel A."/>
            <person name="Pett-Ridge J."/>
            <person name="Weber P.K."/>
            <person name="Tocheva E.I."/>
            <person name="Woyke T."/>
            <person name="Northen T.R."/>
            <person name="Mayali X."/>
            <person name="Li W.J."/>
            <person name="Hedlund B.P."/>
        </authorList>
    </citation>
    <scope>NUCLEOTIDE SEQUENCE [LARGE SCALE GENOMIC DNA]</scope>
    <source>
        <strain evidence="2 3">YIM 72310</strain>
    </source>
</reference>
<name>A0ABY7M401_9CHLR</name>
<keyword evidence="1" id="KW-0802">TPR repeat</keyword>
<sequence>MQEALDAYQKALDLDPTNQIARRNIDRLAALRDAPVSSAADAGGYAACSSRRRAARRWRRCRRSTRRWRQCSTRATSCSSKCRATR</sequence>
<dbReference type="InterPro" id="IPR019734">
    <property type="entry name" value="TPR_rpt"/>
</dbReference>
<keyword evidence="3" id="KW-1185">Reference proteome</keyword>
<dbReference type="PROSITE" id="PS50005">
    <property type="entry name" value="TPR"/>
    <property type="match status" value="1"/>
</dbReference>
<protein>
    <submittedName>
        <fullName evidence="2">Tetratricopeptide repeat protein</fullName>
    </submittedName>
</protein>
<dbReference type="RefSeq" id="WP_270055793.1">
    <property type="nucleotide sequence ID" value="NZ_CP115149.1"/>
</dbReference>
<evidence type="ECO:0000256" key="1">
    <source>
        <dbReference type="PROSITE-ProRule" id="PRU00339"/>
    </source>
</evidence>
<evidence type="ECO:0000313" key="3">
    <source>
        <dbReference type="Proteomes" id="UP001212803"/>
    </source>
</evidence>
<accession>A0ABY7M401</accession>
<organism evidence="2 3">
    <name type="scientific">Tepidiforma flava</name>
    <dbReference type="NCBI Taxonomy" id="3004094"/>
    <lineage>
        <taxon>Bacteria</taxon>
        <taxon>Bacillati</taxon>
        <taxon>Chloroflexota</taxon>
        <taxon>Tepidiformia</taxon>
        <taxon>Tepidiformales</taxon>
        <taxon>Tepidiformaceae</taxon>
        <taxon>Tepidiforma</taxon>
    </lineage>
</organism>
<feature type="repeat" description="TPR" evidence="1">
    <location>
        <begin position="1"/>
        <end position="18"/>
    </location>
</feature>
<gene>
    <name evidence="2" type="ORF">O0235_10760</name>
</gene>
<dbReference type="EMBL" id="CP115149">
    <property type="protein sequence ID" value="WBL35266.1"/>
    <property type="molecule type" value="Genomic_DNA"/>
</dbReference>